<dbReference type="Proteomes" id="UP000282971">
    <property type="component" value="Unassembled WGS sequence"/>
</dbReference>
<evidence type="ECO:0000313" key="5">
    <source>
        <dbReference type="Proteomes" id="UP000282971"/>
    </source>
</evidence>
<dbReference type="Gene3D" id="2.60.120.1440">
    <property type="match status" value="1"/>
</dbReference>
<feature type="domain" description="FecR N-terminal" evidence="3">
    <location>
        <begin position="15"/>
        <end position="54"/>
    </location>
</feature>
<gene>
    <name evidence="4" type="ORF">EOD43_06145</name>
</gene>
<keyword evidence="1" id="KW-0812">Transmembrane</keyword>
<dbReference type="PANTHER" id="PTHR30273">
    <property type="entry name" value="PERIPLASMIC SIGNAL SENSOR AND SIGMA FACTOR ACTIVATOR FECR-RELATED"/>
    <property type="match status" value="1"/>
</dbReference>
<name>A0A437M7I2_9SPHN</name>
<dbReference type="EMBL" id="SACN01000001">
    <property type="protein sequence ID" value="RVT93454.1"/>
    <property type="molecule type" value="Genomic_DNA"/>
</dbReference>
<evidence type="ECO:0000256" key="1">
    <source>
        <dbReference type="SAM" id="Phobius"/>
    </source>
</evidence>
<evidence type="ECO:0000259" key="3">
    <source>
        <dbReference type="Pfam" id="PF16220"/>
    </source>
</evidence>
<feature type="domain" description="FecR protein" evidence="2">
    <location>
        <begin position="126"/>
        <end position="215"/>
    </location>
</feature>
<dbReference type="PIRSF" id="PIRSF018266">
    <property type="entry name" value="FecR"/>
    <property type="match status" value="1"/>
</dbReference>
<dbReference type="Pfam" id="PF04773">
    <property type="entry name" value="FecR"/>
    <property type="match status" value="1"/>
</dbReference>
<evidence type="ECO:0000313" key="4">
    <source>
        <dbReference type="EMBL" id="RVT93454.1"/>
    </source>
</evidence>
<accession>A0A437M7I2</accession>
<keyword evidence="1" id="KW-1133">Transmembrane helix</keyword>
<organism evidence="4 5">
    <name type="scientific">Sphingomonas crocodyli</name>
    <dbReference type="NCBI Taxonomy" id="1979270"/>
    <lineage>
        <taxon>Bacteria</taxon>
        <taxon>Pseudomonadati</taxon>
        <taxon>Pseudomonadota</taxon>
        <taxon>Alphaproteobacteria</taxon>
        <taxon>Sphingomonadales</taxon>
        <taxon>Sphingomonadaceae</taxon>
        <taxon>Sphingomonas</taxon>
    </lineage>
</organism>
<dbReference type="GO" id="GO:0016989">
    <property type="term" value="F:sigma factor antagonist activity"/>
    <property type="evidence" value="ECO:0007669"/>
    <property type="project" value="TreeGrafter"/>
</dbReference>
<dbReference type="Pfam" id="PF16220">
    <property type="entry name" value="DUF4880"/>
    <property type="match status" value="1"/>
</dbReference>
<reference evidence="4 5" key="1">
    <citation type="submission" date="2019-01" db="EMBL/GenBank/DDBJ databases">
        <authorList>
            <person name="Chen W.-M."/>
        </authorList>
    </citation>
    <scope>NUCLEOTIDE SEQUENCE [LARGE SCALE GENOMIC DNA]</scope>
    <source>
        <strain evidence="4 5">CCP-7</strain>
    </source>
</reference>
<dbReference type="InterPro" id="IPR012373">
    <property type="entry name" value="Ferrdict_sens_TM"/>
</dbReference>
<dbReference type="PANTHER" id="PTHR30273:SF2">
    <property type="entry name" value="PROTEIN FECR"/>
    <property type="match status" value="1"/>
</dbReference>
<protein>
    <submittedName>
        <fullName evidence="4">DUF4880 domain-containing protein</fullName>
    </submittedName>
</protein>
<dbReference type="RefSeq" id="WP_127742079.1">
    <property type="nucleotide sequence ID" value="NZ_SACN01000001.1"/>
</dbReference>
<dbReference type="InterPro" id="IPR032623">
    <property type="entry name" value="FecR_N"/>
</dbReference>
<comment type="caution">
    <text evidence="4">The sequence shown here is derived from an EMBL/GenBank/DDBJ whole genome shotgun (WGS) entry which is preliminary data.</text>
</comment>
<keyword evidence="5" id="KW-1185">Reference proteome</keyword>
<proteinExistence type="predicted"/>
<dbReference type="OrthoDB" id="9798846at2"/>
<feature type="transmembrane region" description="Helical" evidence="1">
    <location>
        <begin position="96"/>
        <end position="117"/>
    </location>
</feature>
<dbReference type="InterPro" id="IPR006860">
    <property type="entry name" value="FecR"/>
</dbReference>
<sequence>MTRAAFDDEPVDRDEAAALWCMRLAEGQLSTDEQAEFDLWLQQEGHRAAFDEAVKVWRIADAASGRPEMIAMRTEALDNYAHEQSRRWARSGSRRWYWGAGIAAAFLIVVLSSALMLRNPAEHFGTGIGERRVAMLTDGSRISLDADTNVDVRLEDDSRQLTLLSGRAKFDVAKDPLRPFTVKAGNKLIVATGTSFSVELLRGDVRVLLYDGHVEVLGRSNGERGAQLVLKGSSRPADLALVPGRELVAPLNMAAATIERPDIARSLAWEAGQLDFDNEPLPSAVERFNRYAPERISLADGSLAGIKVNGVFDAGDTDAFLEGVSVFNKIRVKRAGRSITIERQ</sequence>
<evidence type="ECO:0000259" key="2">
    <source>
        <dbReference type="Pfam" id="PF04773"/>
    </source>
</evidence>
<keyword evidence="1" id="KW-0472">Membrane</keyword>
<dbReference type="Gene3D" id="3.55.50.30">
    <property type="match status" value="1"/>
</dbReference>
<dbReference type="AlphaFoldDB" id="A0A437M7I2"/>